<dbReference type="EMBL" id="JBHLXE010000046">
    <property type="protein sequence ID" value="MFC0179338.1"/>
    <property type="molecule type" value="Genomic_DNA"/>
</dbReference>
<evidence type="ECO:0000256" key="6">
    <source>
        <dbReference type="ARBA" id="ARBA00022683"/>
    </source>
</evidence>
<dbReference type="InterPro" id="IPR003352">
    <property type="entry name" value="PTS_EIIC"/>
</dbReference>
<dbReference type="PANTHER" id="PTHR30175">
    <property type="entry name" value="PHOSPHOTRANSFERASE SYSTEM TRANSPORT PROTEIN"/>
    <property type="match status" value="1"/>
</dbReference>
<dbReference type="NCBIfam" id="TIGR01995">
    <property type="entry name" value="PTS-II-ABC-beta"/>
    <property type="match status" value="1"/>
</dbReference>
<feature type="domain" description="PTS EIIA type-1" evidence="13">
    <location>
        <begin position="500"/>
        <end position="604"/>
    </location>
</feature>
<dbReference type="SUPFAM" id="SSF51261">
    <property type="entry name" value="Duplicated hybrid motif"/>
    <property type="match status" value="1"/>
</dbReference>
<feature type="transmembrane region" description="Helical" evidence="12">
    <location>
        <begin position="386"/>
        <end position="403"/>
    </location>
</feature>
<dbReference type="Pfam" id="PF00367">
    <property type="entry name" value="PTS_EIIB"/>
    <property type="match status" value="1"/>
</dbReference>
<dbReference type="PANTHER" id="PTHR30175:SF1">
    <property type="entry name" value="PTS SYSTEM ARBUTIN-, CELLOBIOSE-, AND SALICIN-SPECIFIC EIIBC COMPONENT-RELATED"/>
    <property type="match status" value="1"/>
</dbReference>
<dbReference type="EC" id="2.7.1.-" evidence="16"/>
<dbReference type="Pfam" id="PF00358">
    <property type="entry name" value="PTS_EIIA_1"/>
    <property type="match status" value="1"/>
</dbReference>
<evidence type="ECO:0000313" key="17">
    <source>
        <dbReference type="Proteomes" id="UP001589758"/>
    </source>
</evidence>
<feature type="domain" description="PTS EIIC type-1" evidence="15">
    <location>
        <begin position="105"/>
        <end position="464"/>
    </location>
</feature>
<dbReference type="PROSITE" id="PS00371">
    <property type="entry name" value="PTS_EIIA_TYPE_1_HIS"/>
    <property type="match status" value="1"/>
</dbReference>
<comment type="caution">
    <text evidence="16">The sequence shown here is derived from an EMBL/GenBank/DDBJ whole genome shotgun (WGS) entry which is preliminary data.</text>
</comment>
<feature type="transmembrane region" description="Helical" evidence="12">
    <location>
        <begin position="328"/>
        <end position="348"/>
    </location>
</feature>
<name>A0ABV6CDL3_9GAMM</name>
<keyword evidence="7 12" id="KW-0812">Transmembrane</keyword>
<dbReference type="Gene3D" id="3.30.1360.60">
    <property type="entry name" value="Glucose permease domain IIB"/>
    <property type="match status" value="1"/>
</dbReference>
<evidence type="ECO:0000259" key="14">
    <source>
        <dbReference type="PROSITE" id="PS51098"/>
    </source>
</evidence>
<dbReference type="PROSITE" id="PS51103">
    <property type="entry name" value="PTS_EIIC_TYPE_1"/>
    <property type="match status" value="1"/>
</dbReference>
<dbReference type="SUPFAM" id="SSF55604">
    <property type="entry name" value="Glucose permease domain IIB"/>
    <property type="match status" value="1"/>
</dbReference>
<accession>A0ABV6CDL3</accession>
<organism evidence="16 17">
    <name type="scientific">Thorsellia kenyensis</name>
    <dbReference type="NCBI Taxonomy" id="1549888"/>
    <lineage>
        <taxon>Bacteria</taxon>
        <taxon>Pseudomonadati</taxon>
        <taxon>Pseudomonadota</taxon>
        <taxon>Gammaproteobacteria</taxon>
        <taxon>Enterobacterales</taxon>
        <taxon>Thorselliaceae</taxon>
        <taxon>Thorsellia</taxon>
    </lineage>
</organism>
<keyword evidence="5 16" id="KW-0808">Transferase</keyword>
<evidence type="ECO:0000256" key="10">
    <source>
        <dbReference type="ARBA" id="ARBA00023136"/>
    </source>
</evidence>
<dbReference type="InterPro" id="IPR013013">
    <property type="entry name" value="PTS_EIIC_1"/>
</dbReference>
<evidence type="ECO:0000256" key="1">
    <source>
        <dbReference type="ARBA" id="ARBA00004651"/>
    </source>
</evidence>
<keyword evidence="3" id="KW-1003">Cell membrane</keyword>
<dbReference type="Gene3D" id="2.70.70.10">
    <property type="entry name" value="Glucose Permease (Domain IIA)"/>
    <property type="match status" value="1"/>
</dbReference>
<dbReference type="InterPro" id="IPR036878">
    <property type="entry name" value="Glu_permease_IIB"/>
</dbReference>
<dbReference type="InterPro" id="IPR011055">
    <property type="entry name" value="Dup_hybrid_motif"/>
</dbReference>
<dbReference type="Proteomes" id="UP001589758">
    <property type="component" value="Unassembled WGS sequence"/>
</dbReference>
<dbReference type="InterPro" id="IPR011297">
    <property type="entry name" value="PTS_IIABC_b_glu"/>
</dbReference>
<feature type="transmembrane region" description="Helical" evidence="12">
    <location>
        <begin position="206"/>
        <end position="229"/>
    </location>
</feature>
<feature type="transmembrane region" description="Helical" evidence="12">
    <location>
        <begin position="283"/>
        <end position="308"/>
    </location>
</feature>
<dbReference type="InterPro" id="IPR050558">
    <property type="entry name" value="PTS_Sugar-Specific_Components"/>
</dbReference>
<sequence length="630" mass="67543">MSKQGKYEATARDVLALVGGKENVASVVHCATRLRFKLNDKDIPDREALKNHPDVIMVVESGGQFQVVIGNHVGDVFKFIAAECDLNIADSKNTSSGNLLEKFVDLVSGIFTPFLGVLAASGILKGIIALCDQLKLWEATSGTRLILNTASDALFYFFPIIIGYTSSLKFKCNPFIGMAIGASLVHPDIVNAFNESGKPGAQGIDFLMIPVVLMSYSSSVMPAIFSVWIASHAERFFNNILPSSIKNLIAPLLCLMIVVPLTLILVGPLTTTLAQSLGQGFKFIYDTFAVGAGAIVGGLWQVFVIFGLHWGLVPLMYNNLDTLKADPIVPMILPAVLAQVSASFAVFLKSRDPKLKLLAGSGSITGIFGITEPIIYGVNLPLKKPFVIACIAGAIGGGIIGYANTQVYSPSLTSIFTFLQIIPSTGIDGSWYGALIGTVFAMILSFIGTYLFGLPKVTVHANDNSTITSNRKETDTMQSVVDTLHSPLIGKIVPLSEVKDETFASGLIGKGCAVLPSENHVYAPSDGVVTSLFKTLHAIGITTDSGVELLIHVGIDTVQLNGQYFSAHIQEGQRIKKGEKLISFDKDMIVKAGFDLTTPVLVTNTENYFDVLTVNETEATTSRPLLKLVK</sequence>
<evidence type="ECO:0000256" key="7">
    <source>
        <dbReference type="ARBA" id="ARBA00022692"/>
    </source>
</evidence>
<keyword evidence="4" id="KW-0762">Sugar transport</keyword>
<feature type="transmembrane region" description="Helical" evidence="12">
    <location>
        <begin position="431"/>
        <end position="452"/>
    </location>
</feature>
<keyword evidence="6" id="KW-0598">Phosphotransferase system</keyword>
<dbReference type="GO" id="GO:0016740">
    <property type="term" value="F:transferase activity"/>
    <property type="evidence" value="ECO:0007669"/>
    <property type="project" value="UniProtKB-KW"/>
</dbReference>
<evidence type="ECO:0000256" key="8">
    <source>
        <dbReference type="ARBA" id="ARBA00022777"/>
    </source>
</evidence>
<reference evidence="16 17" key="1">
    <citation type="submission" date="2024-09" db="EMBL/GenBank/DDBJ databases">
        <authorList>
            <person name="Sun Q."/>
            <person name="Mori K."/>
        </authorList>
    </citation>
    <scope>NUCLEOTIDE SEQUENCE [LARGE SCALE GENOMIC DNA]</scope>
    <source>
        <strain evidence="16 17">CCM 8545</strain>
    </source>
</reference>
<feature type="domain" description="PTS EIIB type-1" evidence="14">
    <location>
        <begin position="8"/>
        <end position="90"/>
    </location>
</feature>
<dbReference type="NCBIfam" id="TIGR00830">
    <property type="entry name" value="PTBA"/>
    <property type="match status" value="1"/>
</dbReference>
<comment type="subcellular location">
    <subcellularLocation>
        <location evidence="1">Cell membrane</location>
        <topology evidence="1">Multi-pass membrane protein</topology>
    </subcellularLocation>
</comment>
<feature type="transmembrane region" description="Helical" evidence="12">
    <location>
        <begin position="145"/>
        <end position="164"/>
    </location>
</feature>
<evidence type="ECO:0000256" key="2">
    <source>
        <dbReference type="ARBA" id="ARBA00022448"/>
    </source>
</evidence>
<keyword evidence="10 12" id="KW-0472">Membrane</keyword>
<feature type="transmembrane region" description="Helical" evidence="12">
    <location>
        <begin position="106"/>
        <end position="124"/>
    </location>
</feature>
<feature type="active site" description="Phosphocysteine intermediate; for EIIB activity" evidence="11">
    <location>
        <position position="30"/>
    </location>
</feature>
<dbReference type="PROSITE" id="PS51098">
    <property type="entry name" value="PTS_EIIB_TYPE_1"/>
    <property type="match status" value="1"/>
</dbReference>
<evidence type="ECO:0000256" key="11">
    <source>
        <dbReference type="PROSITE-ProRule" id="PRU00421"/>
    </source>
</evidence>
<dbReference type="PROSITE" id="PS51093">
    <property type="entry name" value="PTS_EIIA_TYPE_1"/>
    <property type="match status" value="1"/>
</dbReference>
<feature type="transmembrane region" description="Helical" evidence="12">
    <location>
        <begin position="249"/>
        <end position="271"/>
    </location>
</feature>
<keyword evidence="17" id="KW-1185">Reference proteome</keyword>
<evidence type="ECO:0000256" key="12">
    <source>
        <dbReference type="SAM" id="Phobius"/>
    </source>
</evidence>
<evidence type="ECO:0000256" key="3">
    <source>
        <dbReference type="ARBA" id="ARBA00022475"/>
    </source>
</evidence>
<dbReference type="CDD" id="cd00212">
    <property type="entry name" value="PTS_IIB_glc"/>
    <property type="match status" value="1"/>
</dbReference>
<evidence type="ECO:0000259" key="13">
    <source>
        <dbReference type="PROSITE" id="PS51093"/>
    </source>
</evidence>
<proteinExistence type="predicted"/>
<keyword evidence="2" id="KW-0813">Transport</keyword>
<evidence type="ECO:0000256" key="9">
    <source>
        <dbReference type="ARBA" id="ARBA00022989"/>
    </source>
</evidence>
<protein>
    <submittedName>
        <fullName evidence="16">Beta-glucoside-specific PTS transporter subunit IIABC</fullName>
        <ecNumber evidence="16">2.7.1.-</ecNumber>
    </submittedName>
</protein>
<evidence type="ECO:0000259" key="15">
    <source>
        <dbReference type="PROSITE" id="PS51103"/>
    </source>
</evidence>
<keyword evidence="8" id="KW-0418">Kinase</keyword>
<dbReference type="InterPro" id="IPR001127">
    <property type="entry name" value="PTS_EIIA_1_perm"/>
</dbReference>
<dbReference type="InterPro" id="IPR018113">
    <property type="entry name" value="PTrfase_EIIB_Cys"/>
</dbReference>
<dbReference type="RefSeq" id="WP_385876437.1">
    <property type="nucleotide sequence ID" value="NZ_JBHLXE010000046.1"/>
</dbReference>
<keyword evidence="9 12" id="KW-1133">Transmembrane helix</keyword>
<dbReference type="PROSITE" id="PS01035">
    <property type="entry name" value="PTS_EIIB_TYPE_1_CYS"/>
    <property type="match status" value="1"/>
</dbReference>
<evidence type="ECO:0000313" key="16">
    <source>
        <dbReference type="EMBL" id="MFC0179338.1"/>
    </source>
</evidence>
<gene>
    <name evidence="16" type="ORF">ACFFIT_04385</name>
</gene>
<dbReference type="Pfam" id="PF02378">
    <property type="entry name" value="PTS_EIIC"/>
    <property type="match status" value="1"/>
</dbReference>
<dbReference type="InterPro" id="IPR001996">
    <property type="entry name" value="PTS_IIB_1"/>
</dbReference>
<evidence type="ECO:0000256" key="5">
    <source>
        <dbReference type="ARBA" id="ARBA00022679"/>
    </source>
</evidence>
<evidence type="ECO:0000256" key="4">
    <source>
        <dbReference type="ARBA" id="ARBA00022597"/>
    </source>
</evidence>